<dbReference type="PANTHER" id="PTHR43124:SF8">
    <property type="entry name" value="INNER MEMBRANE TRANSPORT PROTEIN YDHP"/>
    <property type="match status" value="1"/>
</dbReference>
<evidence type="ECO:0000259" key="8">
    <source>
        <dbReference type="PROSITE" id="PS50850"/>
    </source>
</evidence>
<reference evidence="9 10" key="1">
    <citation type="submission" date="2020-03" db="EMBL/GenBank/DDBJ databases">
        <title>Whole genome sequencing of clinical and environmental type strains of Ochrobactrum.</title>
        <authorList>
            <person name="Dharne M."/>
        </authorList>
    </citation>
    <scope>NUCLEOTIDE SEQUENCE [LARGE SCALE GENOMIC DNA]</scope>
    <source>
        <strain evidence="9 10">CIP 109452</strain>
    </source>
</reference>
<keyword evidence="5 7" id="KW-0472">Membrane</keyword>
<evidence type="ECO:0000256" key="4">
    <source>
        <dbReference type="ARBA" id="ARBA00022989"/>
    </source>
</evidence>
<feature type="transmembrane region" description="Helical" evidence="7">
    <location>
        <begin position="327"/>
        <end position="350"/>
    </location>
</feature>
<feature type="transmembrane region" description="Helical" evidence="7">
    <location>
        <begin position="292"/>
        <end position="315"/>
    </location>
</feature>
<feature type="transmembrane region" description="Helical" evidence="7">
    <location>
        <begin position="127"/>
        <end position="147"/>
    </location>
</feature>
<evidence type="ECO:0000313" key="9">
    <source>
        <dbReference type="EMBL" id="NKC04347.1"/>
    </source>
</evidence>
<keyword evidence="4 7" id="KW-1133">Transmembrane helix</keyword>
<feature type="transmembrane region" description="Helical" evidence="7">
    <location>
        <begin position="236"/>
        <end position="255"/>
    </location>
</feature>
<dbReference type="PROSITE" id="PS50850">
    <property type="entry name" value="MFS"/>
    <property type="match status" value="1"/>
</dbReference>
<evidence type="ECO:0000256" key="6">
    <source>
        <dbReference type="SAM" id="MobiDB-lite"/>
    </source>
</evidence>
<comment type="subcellular location">
    <subcellularLocation>
        <location evidence="1">Cell membrane</location>
        <topology evidence="1">Multi-pass membrane protein</topology>
    </subcellularLocation>
</comment>
<organism evidence="9 10">
    <name type="scientific">Brucella haematophila</name>
    <dbReference type="NCBI Taxonomy" id="419474"/>
    <lineage>
        <taxon>Bacteria</taxon>
        <taxon>Pseudomonadati</taxon>
        <taxon>Pseudomonadota</taxon>
        <taxon>Alphaproteobacteria</taxon>
        <taxon>Hyphomicrobiales</taxon>
        <taxon>Brucellaceae</taxon>
        <taxon>Brucella/Ochrobactrum group</taxon>
        <taxon>Brucella</taxon>
    </lineage>
</organism>
<evidence type="ECO:0000256" key="1">
    <source>
        <dbReference type="ARBA" id="ARBA00004651"/>
    </source>
</evidence>
<feature type="transmembrane region" description="Helical" evidence="7">
    <location>
        <begin position="356"/>
        <end position="377"/>
    </location>
</feature>
<evidence type="ECO:0000256" key="2">
    <source>
        <dbReference type="ARBA" id="ARBA00022475"/>
    </source>
</evidence>
<sequence length="440" mass="45460">MPLALYALTAGAFGIGVTEFVIMGLLLEVSRELDVTIAAAGLLISGYALGVTVGAPVLTGFTARWPRKHVLVGLMVIFVIGNAACALAPTYGWLMAARVLTALTHGTFFGVAAVVATGLVPEDKRASAIAIMFTGLTVATVLGVPFGTWLGQHYGWRSTFWAVTLVGIVALIVLAALVPQDKAQPEASDWRSDLRAIARRPVLLGLLTTVLGYAGVFAVFTYIAPLLTEISGFDDSAVSPILLVFGGGLVAGNLLGGRLADRNLIRAILGTLAVLALVLGLMTFALNDQIAAVIFAGLLGAAGFATVAPLQMWVLSKAEGAGQSLASSFNIGAFNLGNAIGAWAGGMVIAQGPGLAFVPLVAALFPAAAIVVAAFAATADRRSAQSAFAQQPIGPNNNADWIPNDDCQPSTPRKNDPFPNPCWRSCPRICPAWAVASAGR</sequence>
<evidence type="ECO:0000256" key="7">
    <source>
        <dbReference type="SAM" id="Phobius"/>
    </source>
</evidence>
<dbReference type="Proteomes" id="UP000704467">
    <property type="component" value="Unassembled WGS sequence"/>
</dbReference>
<dbReference type="InterPro" id="IPR020846">
    <property type="entry name" value="MFS_dom"/>
</dbReference>
<dbReference type="InterPro" id="IPR036259">
    <property type="entry name" value="MFS_trans_sf"/>
</dbReference>
<keyword evidence="2" id="KW-1003">Cell membrane</keyword>
<dbReference type="Pfam" id="PF07690">
    <property type="entry name" value="MFS_1"/>
    <property type="match status" value="1"/>
</dbReference>
<feature type="transmembrane region" description="Helical" evidence="7">
    <location>
        <begin position="201"/>
        <end position="224"/>
    </location>
</feature>
<dbReference type="PANTHER" id="PTHR43124">
    <property type="entry name" value="PURINE EFFLUX PUMP PBUE"/>
    <property type="match status" value="1"/>
</dbReference>
<dbReference type="InterPro" id="IPR050189">
    <property type="entry name" value="MFS_Efflux_Transporters"/>
</dbReference>
<evidence type="ECO:0000313" key="10">
    <source>
        <dbReference type="Proteomes" id="UP000704467"/>
    </source>
</evidence>
<protein>
    <submittedName>
        <fullName evidence="9">MFS transporter</fullName>
    </submittedName>
</protein>
<feature type="region of interest" description="Disordered" evidence="6">
    <location>
        <begin position="387"/>
        <end position="416"/>
    </location>
</feature>
<feature type="transmembrane region" description="Helical" evidence="7">
    <location>
        <begin position="38"/>
        <end position="58"/>
    </location>
</feature>
<gene>
    <name evidence="9" type="ORF">HED55_17245</name>
</gene>
<dbReference type="InterPro" id="IPR011701">
    <property type="entry name" value="MFS"/>
</dbReference>
<dbReference type="SUPFAM" id="SSF103473">
    <property type="entry name" value="MFS general substrate transporter"/>
    <property type="match status" value="1"/>
</dbReference>
<feature type="transmembrane region" description="Helical" evidence="7">
    <location>
        <begin position="70"/>
        <end position="93"/>
    </location>
</feature>
<evidence type="ECO:0000256" key="3">
    <source>
        <dbReference type="ARBA" id="ARBA00022692"/>
    </source>
</evidence>
<name>A0ABX1DN15_9HYPH</name>
<feature type="transmembrane region" description="Helical" evidence="7">
    <location>
        <begin position="159"/>
        <end position="180"/>
    </location>
</feature>
<feature type="transmembrane region" description="Helical" evidence="7">
    <location>
        <begin position="99"/>
        <end position="120"/>
    </location>
</feature>
<feature type="compositionally biased region" description="Polar residues" evidence="6">
    <location>
        <begin position="387"/>
        <end position="399"/>
    </location>
</feature>
<accession>A0ABX1DN15</accession>
<comment type="caution">
    <text evidence="9">The sequence shown here is derived from an EMBL/GenBank/DDBJ whole genome shotgun (WGS) entry which is preliminary data.</text>
</comment>
<dbReference type="CDD" id="cd17324">
    <property type="entry name" value="MFS_NepI_like"/>
    <property type="match status" value="1"/>
</dbReference>
<keyword evidence="10" id="KW-1185">Reference proteome</keyword>
<dbReference type="EMBL" id="JAAVLN010000002">
    <property type="protein sequence ID" value="NKC04347.1"/>
    <property type="molecule type" value="Genomic_DNA"/>
</dbReference>
<dbReference type="Gene3D" id="1.20.1250.20">
    <property type="entry name" value="MFS general substrate transporter like domains"/>
    <property type="match status" value="1"/>
</dbReference>
<evidence type="ECO:0000256" key="5">
    <source>
        <dbReference type="ARBA" id="ARBA00023136"/>
    </source>
</evidence>
<keyword evidence="3 7" id="KW-0812">Transmembrane</keyword>
<proteinExistence type="predicted"/>
<feature type="transmembrane region" description="Helical" evidence="7">
    <location>
        <begin position="267"/>
        <end position="286"/>
    </location>
</feature>
<feature type="domain" description="Major facilitator superfamily (MFS) profile" evidence="8">
    <location>
        <begin position="4"/>
        <end position="381"/>
    </location>
</feature>